<gene>
    <name evidence="2" type="ORF">GQN54_08580</name>
</gene>
<keyword evidence="3" id="KW-1185">Reference proteome</keyword>
<evidence type="ECO:0000256" key="1">
    <source>
        <dbReference type="SAM" id="MobiDB-lite"/>
    </source>
</evidence>
<dbReference type="EMBL" id="WWNE01000006">
    <property type="protein sequence ID" value="NBG66174.1"/>
    <property type="molecule type" value="Genomic_DNA"/>
</dbReference>
<reference evidence="2 3" key="1">
    <citation type="submission" date="2019-12" db="EMBL/GenBank/DDBJ databases">
        <authorList>
            <person name="Zhao J."/>
        </authorList>
    </citation>
    <scope>NUCLEOTIDE SEQUENCE [LARGE SCALE GENOMIC DNA]</scope>
    <source>
        <strain evidence="2 3">S-15</strain>
    </source>
</reference>
<organism evidence="2 3">
    <name type="scientific">Acidiluteibacter ferrifornacis</name>
    <dbReference type="NCBI Taxonomy" id="2692424"/>
    <lineage>
        <taxon>Bacteria</taxon>
        <taxon>Pseudomonadati</taxon>
        <taxon>Bacteroidota</taxon>
        <taxon>Flavobacteriia</taxon>
        <taxon>Flavobacteriales</taxon>
        <taxon>Cryomorphaceae</taxon>
        <taxon>Acidiluteibacter</taxon>
    </lineage>
</organism>
<dbReference type="RefSeq" id="WP_160633116.1">
    <property type="nucleotide sequence ID" value="NZ_WWNE01000006.1"/>
</dbReference>
<evidence type="ECO:0000313" key="2">
    <source>
        <dbReference type="EMBL" id="NBG66174.1"/>
    </source>
</evidence>
<proteinExistence type="predicted"/>
<dbReference type="Proteomes" id="UP000470771">
    <property type="component" value="Unassembled WGS sequence"/>
</dbReference>
<sequence length="53" mass="5879">MDSQDDKDKNIDKKSNDGLRNWEAPKLSVSSIETITEGGTLIADDQEDGFYTS</sequence>
<accession>A0A6N9NJY2</accession>
<feature type="compositionally biased region" description="Basic and acidic residues" evidence="1">
    <location>
        <begin position="1"/>
        <end position="17"/>
    </location>
</feature>
<name>A0A6N9NJY2_9FLAO</name>
<feature type="region of interest" description="Disordered" evidence="1">
    <location>
        <begin position="1"/>
        <end position="25"/>
    </location>
</feature>
<dbReference type="AlphaFoldDB" id="A0A6N9NJY2"/>
<evidence type="ECO:0000313" key="3">
    <source>
        <dbReference type="Proteomes" id="UP000470771"/>
    </source>
</evidence>
<protein>
    <submittedName>
        <fullName evidence="2">Uncharacterized protein</fullName>
    </submittedName>
</protein>
<comment type="caution">
    <text evidence="2">The sequence shown here is derived from an EMBL/GenBank/DDBJ whole genome shotgun (WGS) entry which is preliminary data.</text>
</comment>